<feature type="chain" id="PRO_5047262392" description="Neutral/alkaline non-lysosomal ceramidase N-terminal domain-containing protein" evidence="1">
    <location>
        <begin position="24"/>
        <end position="416"/>
    </location>
</feature>
<evidence type="ECO:0000313" key="3">
    <source>
        <dbReference type="Proteomes" id="UP001565200"/>
    </source>
</evidence>
<dbReference type="RefSeq" id="WP_121698846.1">
    <property type="nucleotide sequence ID" value="NZ_JBCLPP010000008.1"/>
</dbReference>
<accession>A0ABV4CTX4</accession>
<evidence type="ECO:0008006" key="4">
    <source>
        <dbReference type="Google" id="ProtNLM"/>
    </source>
</evidence>
<keyword evidence="1" id="KW-0732">Signal</keyword>
<reference evidence="2 3" key="1">
    <citation type="submission" date="2024-03" db="EMBL/GenBank/DDBJ databases">
        <title>Mouse gut bacterial collection (mGBC) of GemPharmatech.</title>
        <authorList>
            <person name="He Y."/>
            <person name="Dong L."/>
            <person name="Wu D."/>
            <person name="Gao X."/>
            <person name="Lin Z."/>
        </authorList>
    </citation>
    <scope>NUCLEOTIDE SEQUENCE [LARGE SCALE GENOMIC DNA]</scope>
    <source>
        <strain evidence="2 3">54-13</strain>
    </source>
</reference>
<comment type="caution">
    <text evidence="2">The sequence shown here is derived from an EMBL/GenBank/DDBJ whole genome shotgun (WGS) entry which is preliminary data.</text>
</comment>
<evidence type="ECO:0000313" key="2">
    <source>
        <dbReference type="EMBL" id="MEY8244832.1"/>
    </source>
</evidence>
<sequence length="416" mass="45859">MRKIIFALAMVAILLSPVCSSGARVMRGGTAKTNITPVKPYYPVHDSVYARALVLEADSMRLGFVSLDLGGYTNPGLVERLRKRHGIDRLFFSLSHTHSSRVTPENAAYVERQIEEAVDGAVADMSDVCLSSGYRSFPPIAFNRLIMRDNGKVLESWEGDDHWLAVNPECIVHGPIDPAVGVIKVEDVASGTPKAVVMNFACHPDVVWNNFEVSADYVGYAARYVEEAFDTPVNCLFIQGGAGNQAPLFKDGGRESADDPRPAKYHLIERMGKLLGIEAVKLTKALYPDPRQEASIQIMTDSLCFTGRQDKSLDYNVHFSNIVLNNNIVIAAVPGEPFIKFQIDWKNEMAPEGTPFLFGYTWGSGSWPVYLPDIRSASLGGFGAEYGPGMIEYGAGDKIYNRLTENHYRLTRGINP</sequence>
<proteinExistence type="predicted"/>
<evidence type="ECO:0000256" key="1">
    <source>
        <dbReference type="SAM" id="SignalP"/>
    </source>
</evidence>
<dbReference type="Proteomes" id="UP001565200">
    <property type="component" value="Unassembled WGS sequence"/>
</dbReference>
<organism evidence="2 3">
    <name type="scientific">Heminiphilus faecis</name>
    <dbReference type="NCBI Taxonomy" id="2601703"/>
    <lineage>
        <taxon>Bacteria</taxon>
        <taxon>Pseudomonadati</taxon>
        <taxon>Bacteroidota</taxon>
        <taxon>Bacteroidia</taxon>
        <taxon>Bacteroidales</taxon>
        <taxon>Muribaculaceae</taxon>
        <taxon>Heminiphilus</taxon>
    </lineage>
</organism>
<keyword evidence="3" id="KW-1185">Reference proteome</keyword>
<name>A0ABV4CTX4_9BACT</name>
<dbReference type="EMBL" id="JBCLPP010000008">
    <property type="protein sequence ID" value="MEY8244832.1"/>
    <property type="molecule type" value="Genomic_DNA"/>
</dbReference>
<feature type="signal peptide" evidence="1">
    <location>
        <begin position="1"/>
        <end position="23"/>
    </location>
</feature>
<protein>
    <recommendedName>
        <fullName evidence="4">Neutral/alkaline non-lysosomal ceramidase N-terminal domain-containing protein</fullName>
    </recommendedName>
</protein>
<gene>
    <name evidence="2" type="ORF">AAK873_04250</name>
</gene>